<dbReference type="SUPFAM" id="SSF51735">
    <property type="entry name" value="NAD(P)-binding Rossmann-fold domains"/>
    <property type="match status" value="1"/>
</dbReference>
<evidence type="ECO:0000313" key="5">
    <source>
        <dbReference type="Proteomes" id="UP000316252"/>
    </source>
</evidence>
<sequence>MSDTTAPDTASTYIHDPAAGLDALPRDERLAGRTALVTGSSSGIGEAIARVLAASGARVAVSGRDAARLERVVDAITAAGGEAVAIEADLTAEPAQLRAAAARAEEALGGRVDILVNNAGVYPGGPTPDLADDALAALLNTNIRAPHALVAALAPGMIERGHGVIVNTGSWMARVGVPFMAAYPATKAAIEQLTRAWAAEFGPRGIRVNGVAPGATATQGNAASVDALLAMTSATVLGRPVQPIEIAYAVRWLASDEAAAVHGISLDVDGGIAATRLS</sequence>
<evidence type="ECO:0000256" key="3">
    <source>
        <dbReference type="RuleBase" id="RU000363"/>
    </source>
</evidence>
<gene>
    <name evidence="4" type="ORF">FJ657_14670</name>
</gene>
<comment type="similarity">
    <text evidence="1 3">Belongs to the short-chain dehydrogenases/reductases (SDR) family.</text>
</comment>
<comment type="caution">
    <text evidence="4">The sequence shown here is derived from an EMBL/GenBank/DDBJ whole genome shotgun (WGS) entry which is preliminary data.</text>
</comment>
<accession>A0A506XYK8</accession>
<organism evidence="4 5">
    <name type="scientific">Schumannella soli</name>
    <dbReference type="NCBI Taxonomy" id="2590779"/>
    <lineage>
        <taxon>Bacteria</taxon>
        <taxon>Bacillati</taxon>
        <taxon>Actinomycetota</taxon>
        <taxon>Actinomycetes</taxon>
        <taxon>Micrococcales</taxon>
        <taxon>Microbacteriaceae</taxon>
        <taxon>Schumannella</taxon>
    </lineage>
</organism>
<dbReference type="InterPro" id="IPR020904">
    <property type="entry name" value="Sc_DH/Rdtase_CS"/>
</dbReference>
<dbReference type="PANTHER" id="PTHR43639:SF1">
    <property type="entry name" value="SHORT-CHAIN DEHYDROGENASE_REDUCTASE FAMILY PROTEIN"/>
    <property type="match status" value="1"/>
</dbReference>
<dbReference type="InterPro" id="IPR036291">
    <property type="entry name" value="NAD(P)-bd_dom_sf"/>
</dbReference>
<evidence type="ECO:0000313" key="4">
    <source>
        <dbReference type="EMBL" id="TPW74812.1"/>
    </source>
</evidence>
<dbReference type="PROSITE" id="PS00061">
    <property type="entry name" value="ADH_SHORT"/>
    <property type="match status" value="1"/>
</dbReference>
<dbReference type="InterPro" id="IPR002347">
    <property type="entry name" value="SDR_fam"/>
</dbReference>
<dbReference type="OrthoDB" id="286404at2"/>
<evidence type="ECO:0000256" key="1">
    <source>
        <dbReference type="ARBA" id="ARBA00006484"/>
    </source>
</evidence>
<dbReference type="EMBL" id="VHQG01000004">
    <property type="protein sequence ID" value="TPW74812.1"/>
    <property type="molecule type" value="Genomic_DNA"/>
</dbReference>
<dbReference type="RefSeq" id="WP_141164443.1">
    <property type="nucleotide sequence ID" value="NZ_VHQG01000004.1"/>
</dbReference>
<reference evidence="4 5" key="1">
    <citation type="submission" date="2019-06" db="EMBL/GenBank/DDBJ databases">
        <authorList>
            <person name="Li F."/>
        </authorList>
    </citation>
    <scope>NUCLEOTIDE SEQUENCE [LARGE SCALE GENOMIC DNA]</scope>
    <source>
        <strain evidence="4 5">10F1D-1</strain>
    </source>
</reference>
<dbReference type="PRINTS" id="PR00081">
    <property type="entry name" value="GDHRDH"/>
</dbReference>
<keyword evidence="5" id="KW-1185">Reference proteome</keyword>
<dbReference type="Pfam" id="PF00106">
    <property type="entry name" value="adh_short"/>
    <property type="match status" value="1"/>
</dbReference>
<evidence type="ECO:0000256" key="2">
    <source>
        <dbReference type="ARBA" id="ARBA00023002"/>
    </source>
</evidence>
<protein>
    <submittedName>
        <fullName evidence="4">SDR family oxidoreductase</fullName>
    </submittedName>
</protein>
<dbReference type="AlphaFoldDB" id="A0A506XYK8"/>
<keyword evidence="2" id="KW-0560">Oxidoreductase</keyword>
<dbReference type="Proteomes" id="UP000316252">
    <property type="component" value="Unassembled WGS sequence"/>
</dbReference>
<dbReference type="FunFam" id="3.40.50.720:FF:000084">
    <property type="entry name" value="Short-chain dehydrogenase reductase"/>
    <property type="match status" value="1"/>
</dbReference>
<dbReference type="Gene3D" id="3.40.50.720">
    <property type="entry name" value="NAD(P)-binding Rossmann-like Domain"/>
    <property type="match status" value="1"/>
</dbReference>
<dbReference type="GO" id="GO:0016491">
    <property type="term" value="F:oxidoreductase activity"/>
    <property type="evidence" value="ECO:0007669"/>
    <property type="project" value="UniProtKB-KW"/>
</dbReference>
<proteinExistence type="inferred from homology"/>
<dbReference type="PRINTS" id="PR00080">
    <property type="entry name" value="SDRFAMILY"/>
</dbReference>
<dbReference type="CDD" id="cd05233">
    <property type="entry name" value="SDR_c"/>
    <property type="match status" value="1"/>
</dbReference>
<name>A0A506XYK8_9MICO</name>
<dbReference type="PANTHER" id="PTHR43639">
    <property type="entry name" value="OXIDOREDUCTASE, SHORT-CHAIN DEHYDROGENASE/REDUCTASE FAMILY (AFU_ORTHOLOGUE AFUA_5G02870)"/>
    <property type="match status" value="1"/>
</dbReference>